<keyword evidence="2" id="KW-1185">Reference proteome</keyword>
<evidence type="ECO:0000313" key="2">
    <source>
        <dbReference type="Proteomes" id="UP000030645"/>
    </source>
</evidence>
<accession>W9R8R7</accession>
<dbReference type="AlphaFoldDB" id="W9R8R7"/>
<organism evidence="1 2">
    <name type="scientific">Morus notabilis</name>
    <dbReference type="NCBI Taxonomy" id="981085"/>
    <lineage>
        <taxon>Eukaryota</taxon>
        <taxon>Viridiplantae</taxon>
        <taxon>Streptophyta</taxon>
        <taxon>Embryophyta</taxon>
        <taxon>Tracheophyta</taxon>
        <taxon>Spermatophyta</taxon>
        <taxon>Magnoliopsida</taxon>
        <taxon>eudicotyledons</taxon>
        <taxon>Gunneridae</taxon>
        <taxon>Pentapetalae</taxon>
        <taxon>rosids</taxon>
        <taxon>fabids</taxon>
        <taxon>Rosales</taxon>
        <taxon>Moraceae</taxon>
        <taxon>Moreae</taxon>
        <taxon>Morus</taxon>
    </lineage>
</organism>
<sequence>MKGGKKIVTRISAVIATLMVAAAFLVSPVVSRKLDDEDMIRGIMQTTTREPLGDRCRVAGEYCSFWESKLCCQGLTCEGPTIGESKKCVPLPYCRPEGATCTSIVTECCYPFQCLGYPGYCGRVSSTN</sequence>
<gene>
    <name evidence="1" type="ORF">L484_024014</name>
</gene>
<evidence type="ECO:0000313" key="1">
    <source>
        <dbReference type="EMBL" id="EXB62716.1"/>
    </source>
</evidence>
<dbReference type="EMBL" id="KE344454">
    <property type="protein sequence ID" value="EXB62716.1"/>
    <property type="molecule type" value="Genomic_DNA"/>
</dbReference>
<name>W9R8R7_9ROSA</name>
<dbReference type="Proteomes" id="UP000030645">
    <property type="component" value="Unassembled WGS sequence"/>
</dbReference>
<reference evidence="2" key="1">
    <citation type="submission" date="2013-01" db="EMBL/GenBank/DDBJ databases">
        <title>Draft Genome Sequence of a Mulberry Tree, Morus notabilis C.K. Schneid.</title>
        <authorList>
            <person name="He N."/>
            <person name="Zhao S."/>
        </authorList>
    </citation>
    <scope>NUCLEOTIDE SEQUENCE</scope>
</reference>
<protein>
    <submittedName>
        <fullName evidence="1">Uncharacterized protein</fullName>
    </submittedName>
</protein>
<proteinExistence type="predicted"/>